<dbReference type="GO" id="GO:0009267">
    <property type="term" value="P:cellular response to starvation"/>
    <property type="evidence" value="ECO:0007669"/>
    <property type="project" value="TreeGrafter"/>
</dbReference>
<dbReference type="AlphaFoldDB" id="A0A6L2J623"/>
<evidence type="ECO:0000313" key="2">
    <source>
        <dbReference type="EMBL" id="GEU32286.1"/>
    </source>
</evidence>
<evidence type="ECO:0000256" key="1">
    <source>
        <dbReference type="SAM" id="MobiDB-lite"/>
    </source>
</evidence>
<organism evidence="2">
    <name type="scientific">Tanacetum cinerariifolium</name>
    <name type="common">Dalmatian daisy</name>
    <name type="synonym">Chrysanthemum cinerariifolium</name>
    <dbReference type="NCBI Taxonomy" id="118510"/>
    <lineage>
        <taxon>Eukaryota</taxon>
        <taxon>Viridiplantae</taxon>
        <taxon>Streptophyta</taxon>
        <taxon>Embryophyta</taxon>
        <taxon>Tracheophyta</taxon>
        <taxon>Spermatophyta</taxon>
        <taxon>Magnoliopsida</taxon>
        <taxon>eudicotyledons</taxon>
        <taxon>Gunneridae</taxon>
        <taxon>Pentapetalae</taxon>
        <taxon>asterids</taxon>
        <taxon>campanulids</taxon>
        <taxon>Asterales</taxon>
        <taxon>Asteraceae</taxon>
        <taxon>Asteroideae</taxon>
        <taxon>Anthemideae</taxon>
        <taxon>Anthemidinae</taxon>
        <taxon>Tanacetum</taxon>
    </lineage>
</organism>
<dbReference type="GO" id="GO:0030897">
    <property type="term" value="C:HOPS complex"/>
    <property type="evidence" value="ECO:0007669"/>
    <property type="project" value="TreeGrafter"/>
</dbReference>
<feature type="region of interest" description="Disordered" evidence="1">
    <location>
        <begin position="560"/>
        <end position="652"/>
    </location>
</feature>
<sequence>MSPSSSSSSNESEGADEREEEQEEETEDEQEQEDEEEEDEPRLKYQRMGATVPTLLSSDDEREEEQEEETEDEQEQEEEEEEDEPRLKYQRMGATVPTLLSSDAASCVAVAERMIALGTHAGEGGEEVLSSGFSRLGKACDVAGVEWREKMLQCYNSMNFGKGVKVLWSWQTYTPGASASNSVKQRTVICYNCKGEGRISKQCTKPKRNDPGIPEGQATQTVITHNAAYQADHLDAHDSNCDEINTAKVTLMANLSHYGSDALTENSMNYSDPTPSNRPTKVEVSKELPKVSMAVEQHHLESKTFEIKMNQVLNENKRLLKQVINKDTVNIIVNSTVDSASMNVHECEKCLKIETELLNKKDFIEKETYDKLFRSFTTLEKHCIPLEVDSQLHQENFQMDNSVSNQSALSFNHYLELNEFKSQSQEKDTVISKLKERIKSLSGNKNIDKVKKDIEEIETINIELAQMPKIDVEPLALKLLNNSTVHSDYLRHTQEQAVILKEVVEQEKSQNPLNNSLDNACKYTKRIQELLISIRQTCPSINGSSGKLVAVTPMNKAKRVRFTKPVTSSGNTNTKTASSSNLVSNNHALSSTGVKPSTSASGSQPLGNTKKDKIQRPPRSTQKNKVKAYPRTAKSSLKNKNCAVEPKGTASV</sequence>
<feature type="region of interest" description="Disordered" evidence="1">
    <location>
        <begin position="1"/>
        <end position="87"/>
    </location>
</feature>
<comment type="caution">
    <text evidence="2">The sequence shown here is derived from an EMBL/GenBank/DDBJ whole genome shotgun (WGS) entry which is preliminary data.</text>
</comment>
<accession>A0A6L2J623</accession>
<dbReference type="InterPro" id="IPR045111">
    <property type="entry name" value="Vps41/Vps8"/>
</dbReference>
<dbReference type="GO" id="GO:0005770">
    <property type="term" value="C:late endosome"/>
    <property type="evidence" value="ECO:0007669"/>
    <property type="project" value="TreeGrafter"/>
</dbReference>
<gene>
    <name evidence="2" type="ORF">Tci_004264</name>
</gene>
<feature type="compositionally biased region" description="Acidic residues" evidence="1">
    <location>
        <begin position="58"/>
        <end position="84"/>
    </location>
</feature>
<feature type="compositionally biased region" description="Acidic residues" evidence="1">
    <location>
        <begin position="13"/>
        <end position="40"/>
    </location>
</feature>
<reference evidence="2" key="1">
    <citation type="journal article" date="2019" name="Sci. Rep.">
        <title>Draft genome of Tanacetum cinerariifolium, the natural source of mosquito coil.</title>
        <authorList>
            <person name="Yamashiro T."/>
            <person name="Shiraishi A."/>
            <person name="Satake H."/>
            <person name="Nakayama K."/>
        </authorList>
    </citation>
    <scope>NUCLEOTIDE SEQUENCE</scope>
</reference>
<name>A0A6L2J623_TANCI</name>
<dbReference type="GO" id="GO:0016236">
    <property type="term" value="P:macroautophagy"/>
    <property type="evidence" value="ECO:0007669"/>
    <property type="project" value="TreeGrafter"/>
</dbReference>
<dbReference type="PANTHER" id="PTHR12616:SF1">
    <property type="entry name" value="VACUOLAR PROTEIN SORTING-ASSOCIATED PROTEIN 41 HOMOLOG"/>
    <property type="match status" value="1"/>
</dbReference>
<dbReference type="EMBL" id="BKCJ010000338">
    <property type="protein sequence ID" value="GEU32286.1"/>
    <property type="molecule type" value="Genomic_DNA"/>
</dbReference>
<dbReference type="GO" id="GO:0034058">
    <property type="term" value="P:endosomal vesicle fusion"/>
    <property type="evidence" value="ECO:0007669"/>
    <property type="project" value="TreeGrafter"/>
</dbReference>
<proteinExistence type="predicted"/>
<protein>
    <submittedName>
        <fullName evidence="2">Vacuolar protein sorting-associated protein 41 homolog</fullName>
    </submittedName>
</protein>
<feature type="compositionally biased region" description="Polar residues" evidence="1">
    <location>
        <begin position="565"/>
        <end position="607"/>
    </location>
</feature>
<feature type="compositionally biased region" description="Low complexity" evidence="1">
    <location>
        <begin position="1"/>
        <end position="12"/>
    </location>
</feature>
<dbReference type="GO" id="GO:0006623">
    <property type="term" value="P:protein targeting to vacuole"/>
    <property type="evidence" value="ECO:0007669"/>
    <property type="project" value="InterPro"/>
</dbReference>
<dbReference type="PANTHER" id="PTHR12616">
    <property type="entry name" value="VACUOLAR PROTEIN SORTING VPS41"/>
    <property type="match status" value="1"/>
</dbReference>